<evidence type="ECO:0000256" key="8">
    <source>
        <dbReference type="ARBA" id="ARBA00023125"/>
    </source>
</evidence>
<dbReference type="PANTHER" id="PTHR43788">
    <property type="entry name" value="DNA2/NAM7 HELICASE FAMILY MEMBER"/>
    <property type="match status" value="1"/>
</dbReference>
<evidence type="ECO:0000256" key="10">
    <source>
        <dbReference type="ARBA" id="ARBA00023235"/>
    </source>
</evidence>
<dbReference type="SUPFAM" id="SSF52540">
    <property type="entry name" value="P-loop containing nucleoside triphosphate hydrolases"/>
    <property type="match status" value="2"/>
</dbReference>
<dbReference type="GO" id="GO:0017116">
    <property type="term" value="F:single-stranded DNA helicase activity"/>
    <property type="evidence" value="ECO:0007669"/>
    <property type="project" value="TreeGrafter"/>
</dbReference>
<dbReference type="PANTHER" id="PTHR43788:SF6">
    <property type="entry name" value="DNA HELICASE B"/>
    <property type="match status" value="1"/>
</dbReference>
<comment type="similarity">
    <text evidence="11">Belongs to the RecD family.</text>
</comment>
<evidence type="ECO:0000256" key="1">
    <source>
        <dbReference type="ARBA" id="ARBA00022722"/>
    </source>
</evidence>
<dbReference type="Pfam" id="PF13245">
    <property type="entry name" value="AAA_19"/>
    <property type="match status" value="1"/>
</dbReference>
<dbReference type="GO" id="GO:0008854">
    <property type="term" value="F:exodeoxyribonuclease V activity"/>
    <property type="evidence" value="ECO:0007669"/>
    <property type="project" value="InterPro"/>
</dbReference>
<comment type="function">
    <text evidence="11">A helicase/nuclease that prepares dsDNA breaks (DSB) for recombinational DNA repair. Binds to DSBs and unwinds DNA via a highly rapid and processive ATP-dependent bidirectional helicase activity. Unwinds dsDNA until it encounters a Chi (crossover hotspot instigator) sequence from the 3' direction. Cuts ssDNA a few nucleotides 3' to the Chi site. The properties and activities of the enzyme are changed at Chi. The Chi-altered holoenzyme produces a long 3'-ssDNA overhang and facilitates RecA-binding to the ssDNA for homologous DNA recombination and repair. Holoenzyme degrades any linearized DNA that is unable to undergo homologous recombination. In the holoenzyme this subunit has ssDNA-dependent ATPase and 5'-3' helicase activity. When added to pre-assembled RecBC greatly stimulates nuclease activity and augments holoenzyme processivity. Negatively regulates the RecA-loading ability of RecBCD.</text>
</comment>
<dbReference type="HAMAP" id="MF_01487">
    <property type="entry name" value="RecD"/>
    <property type="match status" value="1"/>
</dbReference>
<keyword evidence="2 11" id="KW-0547">Nucleotide-binding</keyword>
<dbReference type="InterPro" id="IPR027785">
    <property type="entry name" value="UvrD-like_helicase_C"/>
</dbReference>
<dbReference type="Pfam" id="PF13538">
    <property type="entry name" value="UvrD_C_2"/>
    <property type="match status" value="1"/>
</dbReference>
<dbReference type="GO" id="GO:0003677">
    <property type="term" value="F:DNA binding"/>
    <property type="evidence" value="ECO:0007669"/>
    <property type="project" value="UniProtKB-UniRule"/>
</dbReference>
<evidence type="ECO:0000256" key="7">
    <source>
        <dbReference type="ARBA" id="ARBA00022840"/>
    </source>
</evidence>
<evidence type="ECO:0000256" key="9">
    <source>
        <dbReference type="ARBA" id="ARBA00023204"/>
    </source>
</evidence>
<feature type="domain" description="RecBCD enzyme subunit RecD N-terminal" evidence="13">
    <location>
        <begin position="36"/>
        <end position="146"/>
    </location>
</feature>
<dbReference type="EC" id="5.6.2.3" evidence="11"/>
<evidence type="ECO:0000259" key="13">
    <source>
        <dbReference type="Pfam" id="PF21185"/>
    </source>
</evidence>
<name>A0A2S7VBY8_9VIBR</name>
<reference evidence="14 15" key="1">
    <citation type="submission" date="2016-12" db="EMBL/GenBank/DDBJ databases">
        <title>Diversity of luminous bacteria.</title>
        <authorList>
            <person name="Yoshizawa S."/>
            <person name="Kogure K."/>
        </authorList>
    </citation>
    <scope>NUCLEOTIDE SEQUENCE [LARGE SCALE GENOMIC DNA]</scope>
    <source>
        <strain evidence="14 15">LC2-408</strain>
    </source>
</reference>
<comment type="caution">
    <text evidence="14">The sequence shown here is derived from an EMBL/GenBank/DDBJ whole genome shotgun (WGS) entry which is preliminary data.</text>
</comment>
<dbReference type="RefSeq" id="WP_105024435.1">
    <property type="nucleotide sequence ID" value="NZ_MSCI01000002.1"/>
</dbReference>
<sequence length="736" mass="80794">MTTTTTNTSIDTANTAKPVSLIPEQLMDVLKFLADKGSIRQLDYQFARFIAQQATSYSQEIGFLAGVVSHELGKGHICTQLIHQHTTGHEQTADLAQLLGLYGETALQLNQKLLGIDWLAVLQSSNLVGSTNDCVKPLMFDGQRVYLQRYWNYEVVLADTLNRLSKPVEFNIEQKKALTETLNQLFARSYHFLFNALAKAEANQQTSQVLRQQLVCDHLDIVDEQSLNWGAIDQAIVQAKQVADLDVLDSLVPLSACLNWQKVAAAVALSRRFAVISGGPGTGKTTTVTKLLSAMVEQSLSQGKTPTIKLVAPTGKAAARLTESIGKAIEQLPLAPEVKANIPTESSTLHRLLGAIPNRAEFRHNRRNPLHLDILVVDEASMVDLSMMYKLVDALPAHARLILLGDKDQLASVEAGAVLGDICSFNSAGYSSAQGNLIAEMTGFDAIANSQQVKAGVVNPPAIADSLCMLQKSYRFDARSGIGQLAKAINNGSANQVDQVFAKGFGDIENHPLSSDSYNLMLRTLVNEYGAYLNRMNVPLEELETQEARAKSVLDLFSQCRLLCSIREGDFGVNGLNHRIERALAARRLVNPHNDELWYHGRPVMVTRNDHGLGLYNGDIGICMLESDSSQPDSTPRLKVYFELPDGSVKAVLPSRVPEHETAYAMTIHKSQGSEFDLTLMILPPDFSPILTRELIYTGITRAKKRLMMFSDTSVLKRGIKVKTERVSGLGSRLTN</sequence>
<dbReference type="AlphaFoldDB" id="A0A2S7VBY8"/>
<evidence type="ECO:0000259" key="12">
    <source>
        <dbReference type="Pfam" id="PF13538"/>
    </source>
</evidence>
<proteinExistence type="inferred from homology"/>
<dbReference type="GO" id="GO:0005524">
    <property type="term" value="F:ATP binding"/>
    <property type="evidence" value="ECO:0007669"/>
    <property type="project" value="UniProtKB-UniRule"/>
</dbReference>
<dbReference type="NCBIfam" id="TIGR01447">
    <property type="entry name" value="recD"/>
    <property type="match status" value="1"/>
</dbReference>
<dbReference type="CDD" id="cd18809">
    <property type="entry name" value="SF1_C_RecD"/>
    <property type="match status" value="1"/>
</dbReference>
<evidence type="ECO:0000313" key="14">
    <source>
        <dbReference type="EMBL" id="PQJ59717.1"/>
    </source>
</evidence>
<keyword evidence="9 11" id="KW-0234">DNA repair</keyword>
<keyword evidence="8 11" id="KW-0238">DNA-binding</keyword>
<dbReference type="FunFam" id="3.40.50.300:FF:000912">
    <property type="entry name" value="RecBCD enzyme subunit RecD"/>
    <property type="match status" value="1"/>
</dbReference>
<evidence type="ECO:0000256" key="5">
    <source>
        <dbReference type="ARBA" id="ARBA00022806"/>
    </source>
</evidence>
<keyword evidence="6 11" id="KW-0269">Exonuclease</keyword>
<dbReference type="CDD" id="cd17933">
    <property type="entry name" value="DEXSc_RecD-like"/>
    <property type="match status" value="1"/>
</dbReference>
<evidence type="ECO:0000256" key="3">
    <source>
        <dbReference type="ARBA" id="ARBA00022763"/>
    </source>
</evidence>
<keyword evidence="10 11" id="KW-0413">Isomerase</keyword>
<dbReference type="Proteomes" id="UP000238707">
    <property type="component" value="Unassembled WGS sequence"/>
</dbReference>
<keyword evidence="1 11" id="KW-0540">Nuclease</keyword>
<keyword evidence="4 11" id="KW-0378">Hydrolase</keyword>
<gene>
    <name evidence="11" type="primary">recD</name>
    <name evidence="14" type="ORF">BTO10_09895</name>
</gene>
<evidence type="ECO:0000256" key="11">
    <source>
        <dbReference type="HAMAP-Rule" id="MF_01487"/>
    </source>
</evidence>
<dbReference type="Gene3D" id="3.40.50.300">
    <property type="entry name" value="P-loop containing nucleotide triphosphate hydrolases"/>
    <property type="match status" value="3"/>
</dbReference>
<comment type="catalytic activity">
    <reaction evidence="11">
        <text>ATP + H2O = ADP + phosphate + H(+)</text>
        <dbReference type="Rhea" id="RHEA:13065"/>
        <dbReference type="ChEBI" id="CHEBI:15377"/>
        <dbReference type="ChEBI" id="CHEBI:15378"/>
        <dbReference type="ChEBI" id="CHEBI:30616"/>
        <dbReference type="ChEBI" id="CHEBI:43474"/>
        <dbReference type="ChEBI" id="CHEBI:456216"/>
        <dbReference type="EC" id="5.6.2.3"/>
    </reaction>
</comment>
<dbReference type="InterPro" id="IPR049550">
    <property type="entry name" value="RecD_N"/>
</dbReference>
<dbReference type="GO" id="GO:0000724">
    <property type="term" value="P:double-strand break repair via homologous recombination"/>
    <property type="evidence" value="ECO:0007669"/>
    <property type="project" value="UniProtKB-UniRule"/>
</dbReference>
<feature type="domain" description="UvrD-like helicase C-terminal" evidence="12">
    <location>
        <begin position="663"/>
        <end position="709"/>
    </location>
</feature>
<evidence type="ECO:0000256" key="6">
    <source>
        <dbReference type="ARBA" id="ARBA00022839"/>
    </source>
</evidence>
<dbReference type="InterPro" id="IPR050534">
    <property type="entry name" value="Coronavir_polyprotein_1ab"/>
</dbReference>
<dbReference type="GO" id="GO:0043139">
    <property type="term" value="F:5'-3' DNA helicase activity"/>
    <property type="evidence" value="ECO:0007669"/>
    <property type="project" value="UniProtKB-UniRule"/>
</dbReference>
<keyword evidence="7 11" id="KW-0067">ATP-binding</keyword>
<feature type="binding site" evidence="11">
    <location>
        <begin position="278"/>
        <end position="285"/>
    </location>
    <ligand>
        <name>ATP</name>
        <dbReference type="ChEBI" id="CHEBI:30616"/>
    </ligand>
</feature>
<dbReference type="Gene3D" id="1.10.10.1020">
    <property type="entry name" value="RecBCD complex, subunit RecD, N-terminal domain"/>
    <property type="match status" value="1"/>
</dbReference>
<dbReference type="Pfam" id="PF21185">
    <property type="entry name" value="RecD_N"/>
    <property type="match status" value="1"/>
</dbReference>
<dbReference type="InterPro" id="IPR041851">
    <property type="entry name" value="RecD_N_sf"/>
</dbReference>
<dbReference type="InterPro" id="IPR006344">
    <property type="entry name" value="RecD"/>
</dbReference>
<keyword evidence="5 11" id="KW-0347">Helicase</keyword>
<protein>
    <recommendedName>
        <fullName evidence="11">RecBCD enzyme subunit RecD</fullName>
        <ecNumber evidence="11">5.6.2.3</ecNumber>
    </recommendedName>
    <alternativeName>
        <fullName evidence="11">DNA 5'-3' helicase subunit RecD</fullName>
    </alternativeName>
    <alternativeName>
        <fullName evidence="11">Exonuclease V subunit RecD</fullName>
        <shortName evidence="11">ExoV subunit RecD</shortName>
    </alternativeName>
    <alternativeName>
        <fullName evidence="11">Helicase/nuclease RecBCD subunit RecD</fullName>
    </alternativeName>
</protein>
<dbReference type="EMBL" id="MSCI01000002">
    <property type="protein sequence ID" value="PQJ59717.1"/>
    <property type="molecule type" value="Genomic_DNA"/>
</dbReference>
<evidence type="ECO:0000256" key="4">
    <source>
        <dbReference type="ARBA" id="ARBA00022801"/>
    </source>
</evidence>
<comment type="subunit">
    <text evidence="11">Heterotrimer of RecB, RecC and RecD. All subunits contribute to DNA-binding.</text>
</comment>
<accession>A0A2S7VBY8</accession>
<dbReference type="GO" id="GO:0009338">
    <property type="term" value="C:exodeoxyribonuclease V complex"/>
    <property type="evidence" value="ECO:0007669"/>
    <property type="project" value="InterPro"/>
</dbReference>
<keyword evidence="15" id="KW-1185">Reference proteome</keyword>
<comment type="miscellaneous">
    <text evidence="11">In the RecBCD complex, RecB has a slow 3'-5' helicase, an exonuclease activity and loads RecA onto ssDNA, RecD has a fast 5'-3' helicase activity, while RecC stimulates the ATPase and processivity of the RecB helicase and contributes to recognition of the Chi site.</text>
</comment>
<evidence type="ECO:0000313" key="15">
    <source>
        <dbReference type="Proteomes" id="UP000238707"/>
    </source>
</evidence>
<evidence type="ECO:0000256" key="2">
    <source>
        <dbReference type="ARBA" id="ARBA00022741"/>
    </source>
</evidence>
<dbReference type="InterPro" id="IPR027417">
    <property type="entry name" value="P-loop_NTPase"/>
</dbReference>
<keyword evidence="3 11" id="KW-0227">DNA damage</keyword>
<organism evidence="14 15">
    <name type="scientific">Vibrio chagasii</name>
    <dbReference type="NCBI Taxonomy" id="170679"/>
    <lineage>
        <taxon>Bacteria</taxon>
        <taxon>Pseudomonadati</taxon>
        <taxon>Pseudomonadota</taxon>
        <taxon>Gammaproteobacteria</taxon>
        <taxon>Vibrionales</taxon>
        <taxon>Vibrionaceae</taxon>
        <taxon>Vibrio</taxon>
    </lineage>
</organism>
<dbReference type="GO" id="GO:0016887">
    <property type="term" value="F:ATP hydrolysis activity"/>
    <property type="evidence" value="ECO:0007669"/>
    <property type="project" value="RHEA"/>
</dbReference>